<dbReference type="PANTHER" id="PTHR43415:SF3">
    <property type="entry name" value="GNAT-FAMILY ACETYLTRANSFERASE"/>
    <property type="match status" value="1"/>
</dbReference>
<dbReference type="EMBL" id="QRYC01000036">
    <property type="protein sequence ID" value="RGU54185.1"/>
    <property type="molecule type" value="Genomic_DNA"/>
</dbReference>
<dbReference type="GO" id="GO:0016747">
    <property type="term" value="F:acyltransferase activity, transferring groups other than amino-acyl groups"/>
    <property type="evidence" value="ECO:0007669"/>
    <property type="project" value="InterPro"/>
</dbReference>
<evidence type="ECO:0000259" key="1">
    <source>
        <dbReference type="Pfam" id="PF13302"/>
    </source>
</evidence>
<sequence length="196" mass="23122">MSIKFREFENRDIDFVYHCKNDENLSRLIVGEFKPISKSEAIQWVEGCKGHHDDYIFWAICKDDESEDIIGWASLANINKVNKSASTHSIVIGDRDYNDGFTWIETVRFMFEYAFETLKLNRLYGVSLVGHPMSNIIGDLMFMAKEGVLRQAIFKNGRFYDLLYNAILRDEYYIHKENGDYEMRKIIKRLRNLRHG</sequence>
<comment type="caution">
    <text evidence="2">The sequence shown here is derived from an EMBL/GenBank/DDBJ whole genome shotgun (WGS) entry which is preliminary data.</text>
</comment>
<evidence type="ECO:0000313" key="2">
    <source>
        <dbReference type="EMBL" id="RGU54185.1"/>
    </source>
</evidence>
<dbReference type="Proteomes" id="UP000284243">
    <property type="component" value="Unassembled WGS sequence"/>
</dbReference>
<dbReference type="Proteomes" id="UP000283426">
    <property type="component" value="Unassembled WGS sequence"/>
</dbReference>
<dbReference type="GeneID" id="61276218"/>
<evidence type="ECO:0000313" key="3">
    <source>
        <dbReference type="EMBL" id="RGV17955.1"/>
    </source>
</evidence>
<dbReference type="Pfam" id="PF13302">
    <property type="entry name" value="Acetyltransf_3"/>
    <property type="match status" value="1"/>
</dbReference>
<dbReference type="PANTHER" id="PTHR43415">
    <property type="entry name" value="SPERMIDINE N(1)-ACETYLTRANSFERASE"/>
    <property type="match status" value="1"/>
</dbReference>
<protein>
    <submittedName>
        <fullName evidence="2">N-acetyltransferase</fullName>
    </submittedName>
</protein>
<keyword evidence="2" id="KW-0808">Transferase</keyword>
<dbReference type="Gene3D" id="3.40.630.30">
    <property type="match status" value="1"/>
</dbReference>
<reference evidence="4 5" key="1">
    <citation type="submission" date="2018-08" db="EMBL/GenBank/DDBJ databases">
        <title>A genome reference for cultivated species of the human gut microbiota.</title>
        <authorList>
            <person name="Zou Y."/>
            <person name="Xue W."/>
            <person name="Luo G."/>
        </authorList>
    </citation>
    <scope>NUCLEOTIDE SEQUENCE [LARGE SCALE GENOMIC DNA]</scope>
    <source>
        <strain evidence="3 4">AF14-6AC</strain>
        <strain evidence="2 5">AF16-14</strain>
    </source>
</reference>
<dbReference type="RefSeq" id="WP_013613158.1">
    <property type="nucleotide sequence ID" value="NZ_JADNGC010000018.1"/>
</dbReference>
<dbReference type="SUPFAM" id="SSF55729">
    <property type="entry name" value="Acyl-CoA N-acyltransferases (Nat)"/>
    <property type="match status" value="1"/>
</dbReference>
<organism evidence="2 5">
    <name type="scientific">Odoribacter splanchnicus</name>
    <dbReference type="NCBI Taxonomy" id="28118"/>
    <lineage>
        <taxon>Bacteria</taxon>
        <taxon>Pseudomonadati</taxon>
        <taxon>Bacteroidota</taxon>
        <taxon>Bacteroidia</taxon>
        <taxon>Bacteroidales</taxon>
        <taxon>Odoribacteraceae</taxon>
        <taxon>Odoribacter</taxon>
    </lineage>
</organism>
<gene>
    <name evidence="3" type="ORF">DWW24_20490</name>
    <name evidence="2" type="ORF">DWW57_17125</name>
</gene>
<proteinExistence type="predicted"/>
<dbReference type="EMBL" id="QRYW01000063">
    <property type="protein sequence ID" value="RGV17955.1"/>
    <property type="molecule type" value="Genomic_DNA"/>
</dbReference>
<feature type="domain" description="N-acetyltransferase" evidence="1">
    <location>
        <begin position="4"/>
        <end position="132"/>
    </location>
</feature>
<name>A0A412TK87_9BACT</name>
<evidence type="ECO:0000313" key="5">
    <source>
        <dbReference type="Proteomes" id="UP000284243"/>
    </source>
</evidence>
<accession>A0A412TK87</accession>
<dbReference type="InterPro" id="IPR016181">
    <property type="entry name" value="Acyl_CoA_acyltransferase"/>
</dbReference>
<evidence type="ECO:0000313" key="4">
    <source>
        <dbReference type="Proteomes" id="UP000283426"/>
    </source>
</evidence>
<dbReference type="InterPro" id="IPR000182">
    <property type="entry name" value="GNAT_dom"/>
</dbReference>
<dbReference type="AlphaFoldDB" id="A0A412TK87"/>